<reference evidence="5 6" key="1">
    <citation type="submission" date="2023-02" db="EMBL/GenBank/DDBJ databases">
        <title>LHISI_Scaffold_Assembly.</title>
        <authorList>
            <person name="Stuart O.P."/>
            <person name="Cleave R."/>
            <person name="Magrath M.J.L."/>
            <person name="Mikheyev A.S."/>
        </authorList>
    </citation>
    <scope>NUCLEOTIDE SEQUENCE [LARGE SCALE GENOMIC DNA]</scope>
    <source>
        <strain evidence="5">Daus_M_001</strain>
        <tissue evidence="5">Leg muscle</tissue>
    </source>
</reference>
<dbReference type="InterPro" id="IPR003306">
    <property type="entry name" value="WIF"/>
</dbReference>
<evidence type="ECO:0000313" key="6">
    <source>
        <dbReference type="Proteomes" id="UP001159363"/>
    </source>
</evidence>
<sequence>MTCRLYSSVLCILLYASVVCSLAVAPHLAVMGFARCFVASMLLAQMLAGLSAELFYVRDGVVNVYAMNFVVPVPAHITDLEFSWQSLAKAPVSAGATSLNVLYISHQGEMITRGHPIFAKKDFTTSVQYRSSRILIGQLSKKMSPHRHSSPINKILLLPLAHTVFDTSWRRLVQSSPSTVTADNQCTVDTSKFVHTTVESSQKQNGVPTQQNVGMQLSNQRLATGSTANRELLAACSSESDAGACLQSLALVSHVRLVQSSPSTVAADNQCTVDIGKFVHKTVESSLQAIELENFSAAPPLCTYTVGATVAQQLARSPPAKANRVQYPAGSLPDFRKWESCRTMPLVGGSSRGSPVSPVPLIPAPLHILFNRSHRLSRPRPNLFTRSLMYTVRWGKTLYFCLELWRSDSLSSFSFHKPHVCLYGHVTVARGHYACLVHRTGCRKSRGGRSDGGGETLAIVPRAPSPPHVAPWAFGVLCWSAQRRRCRRARLGNNGPRSHGGGKRDNRLRIPSPAETVVACVPPPTDKRLQHVETMSHCCRRAAISARCFRLAASARTSAGGEMGTRGVTSLPFSPAANEHTAEARVYTGLRSLAYRHGVHNCVHYARDKADVKHVHTEVEFAIGSRFVRHALDDSEPVADWKGNK</sequence>
<dbReference type="InterPro" id="IPR038677">
    <property type="entry name" value="WIF_sf"/>
</dbReference>
<organism evidence="5 6">
    <name type="scientific">Dryococelus australis</name>
    <dbReference type="NCBI Taxonomy" id="614101"/>
    <lineage>
        <taxon>Eukaryota</taxon>
        <taxon>Metazoa</taxon>
        <taxon>Ecdysozoa</taxon>
        <taxon>Arthropoda</taxon>
        <taxon>Hexapoda</taxon>
        <taxon>Insecta</taxon>
        <taxon>Pterygota</taxon>
        <taxon>Neoptera</taxon>
        <taxon>Polyneoptera</taxon>
        <taxon>Phasmatodea</taxon>
        <taxon>Verophasmatodea</taxon>
        <taxon>Anareolatae</taxon>
        <taxon>Phasmatidae</taxon>
        <taxon>Eurycanthinae</taxon>
        <taxon>Dryococelus</taxon>
    </lineage>
</organism>
<dbReference type="EMBL" id="JARBHB010000009">
    <property type="protein sequence ID" value="KAJ8875227.1"/>
    <property type="molecule type" value="Genomic_DNA"/>
</dbReference>
<keyword evidence="3" id="KW-0472">Membrane</keyword>
<keyword evidence="2" id="KW-0325">Glycoprotein</keyword>
<evidence type="ECO:0000256" key="3">
    <source>
        <dbReference type="SAM" id="Phobius"/>
    </source>
</evidence>
<evidence type="ECO:0000259" key="4">
    <source>
        <dbReference type="PROSITE" id="PS50814"/>
    </source>
</evidence>
<comment type="caution">
    <text evidence="5">The sequence shown here is derived from an EMBL/GenBank/DDBJ whole genome shotgun (WGS) entry which is preliminary data.</text>
</comment>
<dbReference type="Pfam" id="PF02019">
    <property type="entry name" value="WIF"/>
    <property type="match status" value="1"/>
</dbReference>
<dbReference type="PROSITE" id="PS50814">
    <property type="entry name" value="WIF"/>
    <property type="match status" value="1"/>
</dbReference>
<keyword evidence="1" id="KW-0732">Signal</keyword>
<dbReference type="Proteomes" id="UP001159363">
    <property type="component" value="Chromosome 8"/>
</dbReference>
<keyword evidence="3" id="KW-1133">Transmembrane helix</keyword>
<accession>A0ABQ9GT83</accession>
<evidence type="ECO:0000256" key="2">
    <source>
        <dbReference type="ARBA" id="ARBA00023180"/>
    </source>
</evidence>
<name>A0ABQ9GT83_9NEOP</name>
<evidence type="ECO:0000256" key="1">
    <source>
        <dbReference type="ARBA" id="ARBA00022729"/>
    </source>
</evidence>
<evidence type="ECO:0000313" key="5">
    <source>
        <dbReference type="EMBL" id="KAJ8875227.1"/>
    </source>
</evidence>
<proteinExistence type="predicted"/>
<protein>
    <recommendedName>
        <fullName evidence="4">WIF domain-containing protein</fullName>
    </recommendedName>
</protein>
<feature type="transmembrane region" description="Helical" evidence="3">
    <location>
        <begin position="6"/>
        <end position="25"/>
    </location>
</feature>
<keyword evidence="3" id="KW-0812">Transmembrane</keyword>
<dbReference type="Gene3D" id="2.60.40.2170">
    <property type="entry name" value="Wnt, WIF domain"/>
    <property type="match status" value="1"/>
</dbReference>
<gene>
    <name evidence="5" type="ORF">PR048_023122</name>
</gene>
<feature type="domain" description="WIF" evidence="4">
    <location>
        <begin position="37"/>
        <end position="176"/>
    </location>
</feature>
<keyword evidence="6" id="KW-1185">Reference proteome</keyword>